<dbReference type="Proteomes" id="UP000093173">
    <property type="component" value="Unassembled WGS sequence"/>
</dbReference>
<evidence type="ECO:0000313" key="5">
    <source>
        <dbReference type="EMBL" id="OCH78404.1"/>
    </source>
</evidence>
<proteinExistence type="predicted"/>
<dbReference type="Gene3D" id="3.40.50.2300">
    <property type="match status" value="1"/>
</dbReference>
<evidence type="ECO:0000259" key="4">
    <source>
        <dbReference type="PROSITE" id="PS50110"/>
    </source>
</evidence>
<dbReference type="PANTHER" id="PTHR45339">
    <property type="entry name" value="HYBRID SIGNAL TRANSDUCTION HISTIDINE KINASE J"/>
    <property type="match status" value="1"/>
</dbReference>
<dbReference type="Pfam" id="PF00072">
    <property type="entry name" value="Response_reg"/>
    <property type="match status" value="1"/>
</dbReference>
<dbReference type="PROSITE" id="PS50110">
    <property type="entry name" value="RESPONSE_REGULATORY"/>
    <property type="match status" value="1"/>
</dbReference>
<evidence type="ECO:0000256" key="3">
    <source>
        <dbReference type="PROSITE-ProRule" id="PRU00169"/>
    </source>
</evidence>
<reference evidence="6" key="1">
    <citation type="submission" date="2016-06" db="EMBL/GenBank/DDBJ databases">
        <authorList>
            <person name="Hehemann J.-H."/>
            <person name="Arevalo P."/>
            <person name="Datta M.S."/>
            <person name="Polz M.F."/>
        </authorList>
    </citation>
    <scope>NUCLEOTIDE SEQUENCE [LARGE SCALE GENOMIC DNA]</scope>
    <source>
        <strain evidence="6">9CSC122</strain>
    </source>
</reference>
<keyword evidence="1 3" id="KW-0597">Phosphoprotein</keyword>
<name>A0A1B9R2W9_9VIBR</name>
<gene>
    <name evidence="5" type="ORF">A6E14_17975</name>
</gene>
<accession>A0A1B9R2W9</accession>
<keyword evidence="2" id="KW-0902">Two-component regulatory system</keyword>
<evidence type="ECO:0000256" key="2">
    <source>
        <dbReference type="ARBA" id="ARBA00023012"/>
    </source>
</evidence>
<dbReference type="PANTHER" id="PTHR45339:SF1">
    <property type="entry name" value="HYBRID SIGNAL TRANSDUCTION HISTIDINE KINASE J"/>
    <property type="match status" value="1"/>
</dbReference>
<dbReference type="GO" id="GO:0000160">
    <property type="term" value="P:phosphorelay signal transduction system"/>
    <property type="evidence" value="ECO:0007669"/>
    <property type="project" value="UniProtKB-KW"/>
</dbReference>
<feature type="domain" description="Response regulatory" evidence="4">
    <location>
        <begin position="1"/>
        <end position="101"/>
    </location>
</feature>
<organism evidence="5 6">
    <name type="scientific">Vibrio genomosp. F10</name>
    <dbReference type="NCBI Taxonomy" id="723171"/>
    <lineage>
        <taxon>Bacteria</taxon>
        <taxon>Pseudomonadati</taxon>
        <taxon>Pseudomonadota</taxon>
        <taxon>Gammaproteobacteria</taxon>
        <taxon>Vibrionales</taxon>
        <taxon>Vibrionaceae</taxon>
        <taxon>Vibrio</taxon>
    </lineage>
</organism>
<dbReference type="SMART" id="SM00448">
    <property type="entry name" value="REC"/>
    <property type="match status" value="1"/>
</dbReference>
<dbReference type="CDD" id="cd17546">
    <property type="entry name" value="REC_hyHK_CKI1_RcsC-like"/>
    <property type="match status" value="1"/>
</dbReference>
<evidence type="ECO:0000313" key="6">
    <source>
        <dbReference type="Proteomes" id="UP000093173"/>
    </source>
</evidence>
<protein>
    <recommendedName>
        <fullName evidence="4">Response regulatory domain-containing protein</fullName>
    </recommendedName>
</protein>
<dbReference type="InterPro" id="IPR011006">
    <property type="entry name" value="CheY-like_superfamily"/>
</dbReference>
<keyword evidence="6" id="KW-1185">Reference proteome</keyword>
<dbReference type="AlphaFoldDB" id="A0A1B9R2W9"/>
<dbReference type="EMBL" id="MAJZ01000242">
    <property type="protein sequence ID" value="OCH78404.1"/>
    <property type="molecule type" value="Genomic_DNA"/>
</dbReference>
<sequence length="120" mass="13607">MLMNIGLHVDIANNGLEALNMCKTQEYDLILMDCHMPEMDGYEATKEIRSQCPWSQNIAIIALTANVISEGRQKCFDSGMNDFVSKPVTPDQLLNVLCKYLPDILLEPTDNEEDKKRNDN</sequence>
<dbReference type="SUPFAM" id="SSF52172">
    <property type="entry name" value="CheY-like"/>
    <property type="match status" value="1"/>
</dbReference>
<comment type="caution">
    <text evidence="5">The sequence shown here is derived from an EMBL/GenBank/DDBJ whole genome shotgun (WGS) entry which is preliminary data.</text>
</comment>
<dbReference type="InterPro" id="IPR001789">
    <property type="entry name" value="Sig_transdc_resp-reg_receiver"/>
</dbReference>
<evidence type="ECO:0000256" key="1">
    <source>
        <dbReference type="ARBA" id="ARBA00022553"/>
    </source>
</evidence>
<feature type="modified residue" description="4-aspartylphosphate" evidence="3">
    <location>
        <position position="33"/>
    </location>
</feature>